<feature type="compositionally biased region" description="Basic and acidic residues" evidence="1">
    <location>
        <begin position="1"/>
        <end position="12"/>
    </location>
</feature>
<dbReference type="Proteomes" id="UP000008021">
    <property type="component" value="Chromosome 1"/>
</dbReference>
<evidence type="ECO:0000256" key="1">
    <source>
        <dbReference type="SAM" id="MobiDB-lite"/>
    </source>
</evidence>
<feature type="compositionally biased region" description="Basic and acidic residues" evidence="1">
    <location>
        <begin position="37"/>
        <end position="46"/>
    </location>
</feature>
<dbReference type="eggNOG" id="KOG1329">
    <property type="taxonomic scope" value="Eukaryota"/>
</dbReference>
<feature type="region of interest" description="Disordered" evidence="1">
    <location>
        <begin position="1"/>
        <end position="55"/>
    </location>
</feature>
<name>A0A0E0BXT6_9ORYZ</name>
<evidence type="ECO:0000313" key="2">
    <source>
        <dbReference type="EnsemblPlants" id="OMERI01G04670.1"/>
    </source>
</evidence>
<feature type="compositionally biased region" description="Polar residues" evidence="1">
    <location>
        <begin position="18"/>
        <end position="33"/>
    </location>
</feature>
<reference evidence="2" key="1">
    <citation type="submission" date="2015-04" db="UniProtKB">
        <authorList>
            <consortium name="EnsemblPlants"/>
        </authorList>
    </citation>
    <scope>IDENTIFICATION</scope>
</reference>
<protein>
    <submittedName>
        <fullName evidence="2">Uncharacterized protein</fullName>
    </submittedName>
</protein>
<dbReference type="AlphaFoldDB" id="A0A0E0BXT6"/>
<reference evidence="2" key="2">
    <citation type="submission" date="2018-05" db="EMBL/GenBank/DDBJ databases">
        <title>OmerRS3 (Oryza meridionalis Reference Sequence Version 3).</title>
        <authorList>
            <person name="Zhang J."/>
            <person name="Kudrna D."/>
            <person name="Lee S."/>
            <person name="Talag J."/>
            <person name="Welchert J."/>
            <person name="Wing R.A."/>
        </authorList>
    </citation>
    <scope>NUCLEOTIDE SEQUENCE [LARGE SCALE GENOMIC DNA]</scope>
    <source>
        <strain evidence="2">cv. OR44</strain>
    </source>
</reference>
<proteinExistence type="predicted"/>
<evidence type="ECO:0000313" key="3">
    <source>
        <dbReference type="Proteomes" id="UP000008021"/>
    </source>
</evidence>
<organism evidence="2">
    <name type="scientific">Oryza meridionalis</name>
    <dbReference type="NCBI Taxonomy" id="40149"/>
    <lineage>
        <taxon>Eukaryota</taxon>
        <taxon>Viridiplantae</taxon>
        <taxon>Streptophyta</taxon>
        <taxon>Embryophyta</taxon>
        <taxon>Tracheophyta</taxon>
        <taxon>Spermatophyta</taxon>
        <taxon>Magnoliopsida</taxon>
        <taxon>Liliopsida</taxon>
        <taxon>Poales</taxon>
        <taxon>Poaceae</taxon>
        <taxon>BOP clade</taxon>
        <taxon>Oryzoideae</taxon>
        <taxon>Oryzeae</taxon>
        <taxon>Oryzinae</taxon>
        <taxon>Oryza</taxon>
    </lineage>
</organism>
<dbReference type="EnsemblPlants" id="OMERI01G04670.1">
    <property type="protein sequence ID" value="OMERI01G04670.1"/>
    <property type="gene ID" value="OMERI01G04670"/>
</dbReference>
<sequence length="101" mass="11159">MFSLLDAREASEPIRGSQAPTATWTDLGTTTPPRSSRRADDAERARAGSATSRSWSNRDGQILLPVFNLSSSSSRLEIRGHDDAWWETGNDVHARTQGKFQ</sequence>
<accession>A0A0E0BXT6</accession>
<keyword evidence="3" id="KW-1185">Reference proteome</keyword>
<dbReference type="HOGENOM" id="CLU_2296169_0_0_1"/>
<dbReference type="Gramene" id="OMERI01G04670.1">
    <property type="protein sequence ID" value="OMERI01G04670.1"/>
    <property type="gene ID" value="OMERI01G04670"/>
</dbReference>